<dbReference type="InterPro" id="IPR005101">
    <property type="entry name" value="Cryptochr/Photolyase_FAD-bd"/>
</dbReference>
<feature type="site" description="Electron transfer via tryptophanyl radical" evidence="14">
    <location>
        <position position="619"/>
    </location>
</feature>
<keyword evidence="5" id="KW-0963">Cytoplasm</keyword>
<dbReference type="InterPro" id="IPR006050">
    <property type="entry name" value="DNA_photolyase_N"/>
</dbReference>
<keyword evidence="12" id="KW-0539">Nucleus</keyword>
<keyword evidence="7 13" id="KW-0285">Flavoprotein</keyword>
<evidence type="ECO:0000256" key="8">
    <source>
        <dbReference type="ARBA" id="ARBA00022741"/>
    </source>
</evidence>
<feature type="domain" description="Photolyase/cryptochrome alpha/beta" evidence="15">
    <location>
        <begin position="248"/>
        <end position="377"/>
    </location>
</feature>
<dbReference type="GO" id="GO:0032922">
    <property type="term" value="P:circadian regulation of gene expression"/>
    <property type="evidence" value="ECO:0007669"/>
    <property type="project" value="TreeGrafter"/>
</dbReference>
<dbReference type="GO" id="GO:0043153">
    <property type="term" value="P:entrainment of circadian clock by photoperiod"/>
    <property type="evidence" value="ECO:0007669"/>
    <property type="project" value="TreeGrafter"/>
</dbReference>
<dbReference type="Gene3D" id="1.25.40.80">
    <property type="match status" value="1"/>
</dbReference>
<evidence type="ECO:0000259" key="15">
    <source>
        <dbReference type="PROSITE" id="PS51645"/>
    </source>
</evidence>
<evidence type="ECO:0000313" key="16">
    <source>
        <dbReference type="EMBL" id="GFY44691.1"/>
    </source>
</evidence>
<feature type="site" description="Electron transfer via tryptophanyl radical" evidence="14">
    <location>
        <position position="642"/>
    </location>
</feature>
<feature type="binding site" evidence="13">
    <location>
        <begin position="632"/>
        <end position="634"/>
    </location>
    <ligand>
        <name>FAD</name>
        <dbReference type="ChEBI" id="CHEBI:57692"/>
    </ligand>
</feature>
<evidence type="ECO:0000256" key="1">
    <source>
        <dbReference type="ARBA" id="ARBA00004123"/>
    </source>
</evidence>
<dbReference type="GO" id="GO:0048471">
    <property type="term" value="C:perinuclear region of cytoplasm"/>
    <property type="evidence" value="ECO:0007669"/>
    <property type="project" value="UniProtKB-SubCell"/>
</dbReference>
<evidence type="ECO:0000256" key="13">
    <source>
        <dbReference type="PIRSR" id="PIRSR602081-1"/>
    </source>
</evidence>
<comment type="similarity">
    <text evidence="3">Belongs to the DNA photolyase class-1 family.</text>
</comment>
<accession>A0A8X6X2D5</accession>
<dbReference type="Gene3D" id="3.40.50.620">
    <property type="entry name" value="HUPs"/>
    <property type="match status" value="1"/>
</dbReference>
<keyword evidence="10" id="KW-0090">Biological rhythms</keyword>
<dbReference type="InterPro" id="IPR036134">
    <property type="entry name" value="Crypto/Photolyase_FAD-like_sf"/>
</dbReference>
<evidence type="ECO:0000256" key="3">
    <source>
        <dbReference type="ARBA" id="ARBA00005862"/>
    </source>
</evidence>
<keyword evidence="6" id="KW-0678">Repressor</keyword>
<evidence type="ECO:0000256" key="2">
    <source>
        <dbReference type="ARBA" id="ARBA00004556"/>
    </source>
</evidence>
<evidence type="ECO:0000256" key="4">
    <source>
        <dbReference type="ARBA" id="ARBA00021159"/>
    </source>
</evidence>
<sequence>MSEDLIGDHKIAVDVFTHSSTGFPGAWSEEEIMILLSTWLEVLEATRSSTRRIDIAQKILKRLRSKNFRRVEKDDIKKQIRTLRTEYKVYQGLLKIGLKTFRAPCVDLMEKIFDRPRSRNRLDSTDGGARLDGVSEDSDYSRRLSVSYEGDDAVQNRQKLANGEDRNEEVSNQKPRLRFQRRSNLQGLIRVMVGQQRTMLDRLDKLFHSLEASNTRLITLMESLVNKIIVSTSFSIIEKMSGESRENASFIHWFRNDLRLHDMPTITAALKKCSTFYPVYIFNEKDIQEKKITYNKVRFILDALKDINEKLQPNGGRVYLFRGNPADIFSNLFKKWNISYLSYAVDVQPAWKGIEKSILQICEQNCVEIIKEVSHTLWNLEDILKANRGQPPVTYEVFCQVVEVLGSPSRPEPQVNLEGILMPKDDSFQLNLPDKPDEMGIFMECIQQMNKIWIGGETHAMKHLDARLKVEQEALESGNFMPNQAKPDLLGPSMSLSAALSLGCLSVRKFYWSLRDLHYRVNSDLYVPDSLIGQLLWREYFYSMCMNNPFYGTMLENPICLNIPWTTNEQHLQCWINGKTGYPFIDAAMRQLVQEGWLHHVARNAVACFLTRGDLWISWEEGFKVFMKYLIDADYPVCAGNWMWVSSSAFENILQCPTCISPISYGRSFEPTGDYIRKYVPELKNLPTKYLYEPWLAPLCEQEKAGCVIGKDYPQPIINHQEAAKNNGKRMDSIKESFYTKKVPLHCGPSNPLETRVFMWLPENCIENLVPHSN</sequence>
<organism evidence="16 17">
    <name type="scientific">Trichonephila inaurata madagascariensis</name>
    <dbReference type="NCBI Taxonomy" id="2747483"/>
    <lineage>
        <taxon>Eukaryota</taxon>
        <taxon>Metazoa</taxon>
        <taxon>Ecdysozoa</taxon>
        <taxon>Arthropoda</taxon>
        <taxon>Chelicerata</taxon>
        <taxon>Arachnida</taxon>
        <taxon>Araneae</taxon>
        <taxon>Araneomorphae</taxon>
        <taxon>Entelegynae</taxon>
        <taxon>Araneoidea</taxon>
        <taxon>Nephilidae</taxon>
        <taxon>Trichonephila</taxon>
        <taxon>Trichonephila inaurata</taxon>
    </lineage>
</organism>
<proteinExistence type="inferred from homology"/>
<keyword evidence="9 13" id="KW-0274">FAD</keyword>
<dbReference type="EMBL" id="BMAV01004376">
    <property type="protein sequence ID" value="GFY44691.1"/>
    <property type="molecule type" value="Genomic_DNA"/>
</dbReference>
<dbReference type="Gene3D" id="1.10.579.10">
    <property type="entry name" value="DNA Cyclobutane Dipyrimidine Photolyase, subunit A, domain 3"/>
    <property type="match status" value="1"/>
</dbReference>
<dbReference type="GO" id="GO:0005634">
    <property type="term" value="C:nucleus"/>
    <property type="evidence" value="ECO:0007669"/>
    <property type="project" value="UniProtKB-SubCell"/>
</dbReference>
<dbReference type="InterPro" id="IPR036155">
    <property type="entry name" value="Crypto/Photolyase_N_sf"/>
</dbReference>
<dbReference type="SUPFAM" id="SSF52425">
    <property type="entry name" value="Cryptochrome/photolyase, N-terminal domain"/>
    <property type="match status" value="1"/>
</dbReference>
<dbReference type="InterPro" id="IPR002081">
    <property type="entry name" value="Cryptochrome/DNA_photolyase_1"/>
</dbReference>
<dbReference type="PANTHER" id="PTHR11455">
    <property type="entry name" value="CRYPTOCHROME"/>
    <property type="match status" value="1"/>
</dbReference>
<comment type="subcellular location">
    <subcellularLocation>
        <location evidence="2">Cytoplasm</location>
        <location evidence="2">Perinuclear region</location>
    </subcellularLocation>
    <subcellularLocation>
        <location evidence="1">Nucleus</location>
    </subcellularLocation>
</comment>
<dbReference type="PROSITE" id="PS51645">
    <property type="entry name" value="PHR_CRY_ALPHA_BETA"/>
    <property type="match status" value="1"/>
</dbReference>
<comment type="caution">
    <text evidence="16">The sequence shown here is derived from an EMBL/GenBank/DDBJ whole genome shotgun (WGS) entry which is preliminary data.</text>
</comment>
<evidence type="ECO:0000256" key="5">
    <source>
        <dbReference type="ARBA" id="ARBA00022490"/>
    </source>
</evidence>
<comment type="cofactor">
    <cofactor evidence="13">
        <name>FAD</name>
        <dbReference type="ChEBI" id="CHEBI:57692"/>
    </cofactor>
    <text evidence="13">Binds 1 FAD per subunit.</text>
</comment>
<dbReference type="OrthoDB" id="435881at2759"/>
<dbReference type="GO" id="GO:0003677">
    <property type="term" value="F:DNA binding"/>
    <property type="evidence" value="ECO:0007669"/>
    <property type="project" value="TreeGrafter"/>
</dbReference>
<gene>
    <name evidence="16" type="primary">cry</name>
    <name evidence="16" type="ORF">TNIN_278052</name>
</gene>
<dbReference type="Pfam" id="PF00875">
    <property type="entry name" value="DNA_photolyase"/>
    <property type="match status" value="1"/>
</dbReference>
<protein>
    <recommendedName>
        <fullName evidence="4">Cryptochrome-1</fullName>
    </recommendedName>
</protein>
<evidence type="ECO:0000256" key="7">
    <source>
        <dbReference type="ARBA" id="ARBA00022630"/>
    </source>
</evidence>
<dbReference type="SUPFAM" id="SSF48173">
    <property type="entry name" value="Cryptochrome/photolyase FAD-binding domain"/>
    <property type="match status" value="1"/>
</dbReference>
<dbReference type="Pfam" id="PF03441">
    <property type="entry name" value="FAD_binding_7"/>
    <property type="match status" value="1"/>
</dbReference>
<feature type="site" description="Electron transfer via tryptophanyl radical" evidence="14">
    <location>
        <position position="565"/>
    </location>
</feature>
<feature type="binding site" evidence="13">
    <location>
        <begin position="534"/>
        <end position="541"/>
    </location>
    <ligand>
        <name>FAD</name>
        <dbReference type="ChEBI" id="CHEBI:57692"/>
    </ligand>
</feature>
<name>A0A8X6X2D5_9ARAC</name>
<evidence type="ECO:0000256" key="12">
    <source>
        <dbReference type="ARBA" id="ARBA00023242"/>
    </source>
</evidence>
<dbReference type="GO" id="GO:0045892">
    <property type="term" value="P:negative regulation of DNA-templated transcription"/>
    <property type="evidence" value="ECO:0007669"/>
    <property type="project" value="TreeGrafter"/>
</dbReference>
<keyword evidence="11" id="KW-0675">Receptor</keyword>
<keyword evidence="17" id="KW-1185">Reference proteome</keyword>
<dbReference type="AlphaFoldDB" id="A0A8X6X2D5"/>
<evidence type="ECO:0000256" key="9">
    <source>
        <dbReference type="ARBA" id="ARBA00022827"/>
    </source>
</evidence>
<evidence type="ECO:0000256" key="11">
    <source>
        <dbReference type="ARBA" id="ARBA00023170"/>
    </source>
</evidence>
<dbReference type="Proteomes" id="UP000886998">
    <property type="component" value="Unassembled WGS sequence"/>
</dbReference>
<dbReference type="PANTHER" id="PTHR11455:SF17">
    <property type="entry name" value="CRYPTOCHROME-1"/>
    <property type="match status" value="1"/>
</dbReference>
<dbReference type="InterPro" id="IPR014729">
    <property type="entry name" value="Rossmann-like_a/b/a_fold"/>
</dbReference>
<reference evidence="16" key="1">
    <citation type="submission" date="2020-08" db="EMBL/GenBank/DDBJ databases">
        <title>Multicomponent nature underlies the extraordinary mechanical properties of spider dragline silk.</title>
        <authorList>
            <person name="Kono N."/>
            <person name="Nakamura H."/>
            <person name="Mori M."/>
            <person name="Yoshida Y."/>
            <person name="Ohtoshi R."/>
            <person name="Malay A.D."/>
            <person name="Moran D.A.P."/>
            <person name="Tomita M."/>
            <person name="Numata K."/>
            <person name="Arakawa K."/>
        </authorList>
    </citation>
    <scope>NUCLEOTIDE SEQUENCE</scope>
</reference>
<evidence type="ECO:0000256" key="14">
    <source>
        <dbReference type="PIRSR" id="PIRSR602081-2"/>
    </source>
</evidence>
<dbReference type="GO" id="GO:0071949">
    <property type="term" value="F:FAD binding"/>
    <property type="evidence" value="ECO:0007669"/>
    <property type="project" value="TreeGrafter"/>
</dbReference>
<evidence type="ECO:0000313" key="17">
    <source>
        <dbReference type="Proteomes" id="UP000886998"/>
    </source>
</evidence>
<evidence type="ECO:0000256" key="10">
    <source>
        <dbReference type="ARBA" id="ARBA00023108"/>
    </source>
</evidence>
<keyword evidence="8" id="KW-0547">Nucleotide-binding</keyword>
<evidence type="ECO:0000256" key="6">
    <source>
        <dbReference type="ARBA" id="ARBA00022491"/>
    </source>
</evidence>